<keyword evidence="3" id="KW-1185">Reference proteome</keyword>
<comment type="caution">
    <text evidence="2">The sequence shown here is derived from an EMBL/GenBank/DDBJ whole genome shotgun (WGS) entry which is preliminary data.</text>
</comment>
<gene>
    <name evidence="2" type="ORF">CEXT_710041</name>
</gene>
<feature type="compositionally biased region" description="Basic and acidic residues" evidence="1">
    <location>
        <begin position="62"/>
        <end position="74"/>
    </location>
</feature>
<evidence type="ECO:0000313" key="2">
    <source>
        <dbReference type="EMBL" id="GIY73732.1"/>
    </source>
</evidence>
<dbReference type="EMBL" id="BPLR01015117">
    <property type="protein sequence ID" value="GIY73732.1"/>
    <property type="molecule type" value="Genomic_DNA"/>
</dbReference>
<name>A0AAV4VTK6_CAEEX</name>
<organism evidence="2 3">
    <name type="scientific">Caerostris extrusa</name>
    <name type="common">Bark spider</name>
    <name type="synonym">Caerostris bankana</name>
    <dbReference type="NCBI Taxonomy" id="172846"/>
    <lineage>
        <taxon>Eukaryota</taxon>
        <taxon>Metazoa</taxon>
        <taxon>Ecdysozoa</taxon>
        <taxon>Arthropoda</taxon>
        <taxon>Chelicerata</taxon>
        <taxon>Arachnida</taxon>
        <taxon>Araneae</taxon>
        <taxon>Araneomorphae</taxon>
        <taxon>Entelegynae</taxon>
        <taxon>Araneoidea</taxon>
        <taxon>Araneidae</taxon>
        <taxon>Caerostris</taxon>
    </lineage>
</organism>
<reference evidence="2 3" key="1">
    <citation type="submission" date="2021-06" db="EMBL/GenBank/DDBJ databases">
        <title>Caerostris extrusa draft genome.</title>
        <authorList>
            <person name="Kono N."/>
            <person name="Arakawa K."/>
        </authorList>
    </citation>
    <scope>NUCLEOTIDE SEQUENCE [LARGE SCALE GENOMIC DNA]</scope>
</reference>
<protein>
    <submittedName>
        <fullName evidence="2">Uncharacterized protein</fullName>
    </submittedName>
</protein>
<evidence type="ECO:0000313" key="3">
    <source>
        <dbReference type="Proteomes" id="UP001054945"/>
    </source>
</evidence>
<dbReference type="AlphaFoldDB" id="A0AAV4VTK6"/>
<evidence type="ECO:0000256" key="1">
    <source>
        <dbReference type="SAM" id="MobiDB-lite"/>
    </source>
</evidence>
<feature type="region of interest" description="Disordered" evidence="1">
    <location>
        <begin position="49"/>
        <end position="74"/>
    </location>
</feature>
<proteinExistence type="predicted"/>
<dbReference type="Proteomes" id="UP001054945">
    <property type="component" value="Unassembled WGS sequence"/>
</dbReference>
<accession>A0AAV4VTK6</accession>
<feature type="compositionally biased region" description="Basic and acidic residues" evidence="1">
    <location>
        <begin position="86"/>
        <end position="111"/>
    </location>
</feature>
<feature type="region of interest" description="Disordered" evidence="1">
    <location>
        <begin position="86"/>
        <end position="127"/>
    </location>
</feature>
<sequence>MGILKNVYQIMKSVQMFYHDRRPNKQKRPSEFIYRTLIWTLTSGFRHRAPYKQKRRSKPKQRRSDSYDKNGIPRDRFFLSFPRKVYSYDDGKRDGRKGGERIVYSHDDGKRGGRGGGGGVNLKDSGTSSECVTFEIERDDSSNNLQCSID</sequence>
<feature type="compositionally biased region" description="Basic residues" evidence="1">
    <location>
        <begin position="49"/>
        <end position="61"/>
    </location>
</feature>